<comment type="caution">
    <text evidence="5">The sequence shown here is derived from an EMBL/GenBank/DDBJ whole genome shotgun (WGS) entry which is preliminary data.</text>
</comment>
<evidence type="ECO:0008006" key="6">
    <source>
        <dbReference type="Google" id="ProtNLM"/>
    </source>
</evidence>
<dbReference type="Pfam" id="PF12831">
    <property type="entry name" value="FAD_oxidored"/>
    <property type="match status" value="1"/>
</dbReference>
<accession>A0A645CW81</accession>
<dbReference type="PANTHER" id="PTHR43498">
    <property type="entry name" value="FERREDOXIN:COB-COM HETERODISULFIDE REDUCTASE SUBUNIT A"/>
    <property type="match status" value="1"/>
</dbReference>
<dbReference type="GO" id="GO:0016491">
    <property type="term" value="F:oxidoreductase activity"/>
    <property type="evidence" value="ECO:0007669"/>
    <property type="project" value="UniProtKB-KW"/>
</dbReference>
<dbReference type="GO" id="GO:0046872">
    <property type="term" value="F:metal ion binding"/>
    <property type="evidence" value="ECO:0007669"/>
    <property type="project" value="UniProtKB-KW"/>
</dbReference>
<organism evidence="5">
    <name type="scientific">bioreactor metagenome</name>
    <dbReference type="NCBI Taxonomy" id="1076179"/>
    <lineage>
        <taxon>unclassified sequences</taxon>
        <taxon>metagenomes</taxon>
        <taxon>ecological metagenomes</taxon>
    </lineage>
</organism>
<keyword evidence="1" id="KW-0479">Metal-binding</keyword>
<evidence type="ECO:0000256" key="1">
    <source>
        <dbReference type="ARBA" id="ARBA00022723"/>
    </source>
</evidence>
<proteinExistence type="predicted"/>
<dbReference type="InterPro" id="IPR039650">
    <property type="entry name" value="HdrA-like"/>
</dbReference>
<keyword evidence="3" id="KW-0408">Iron</keyword>
<evidence type="ECO:0000313" key="5">
    <source>
        <dbReference type="EMBL" id="MPM81125.1"/>
    </source>
</evidence>
<reference evidence="5" key="1">
    <citation type="submission" date="2019-08" db="EMBL/GenBank/DDBJ databases">
        <authorList>
            <person name="Kucharzyk K."/>
            <person name="Murdoch R.W."/>
            <person name="Higgins S."/>
            <person name="Loffler F."/>
        </authorList>
    </citation>
    <scope>NUCLEOTIDE SEQUENCE</scope>
</reference>
<sequence length="258" mass="28621">MAPTLCSYFTRINFDAVPEKRREHGLGRKEWKAAMTEGRAPLAEGHFVGLFRNGPDSGTGNLGHIYHTDVLDPFSLSHACVEGRKQAWIFRDFFRKEVPGFEQAELSATAGLLGVRESRRIMGEYMLNEDDYASRRHFEDEIGCFAYAIDIHSGVADVARQTSVETVLAMRSYAHGENYGIPYRTLLPKQTVNLLVAGRCISTDRAMQSSIRVVPGCMITGQAAGAAAALALDRHQSLRRVSAARIQELLRRGGCYLP</sequence>
<gene>
    <name evidence="5" type="ORF">SDC9_128177</name>
</gene>
<evidence type="ECO:0000256" key="4">
    <source>
        <dbReference type="ARBA" id="ARBA00023014"/>
    </source>
</evidence>
<name>A0A645CW81_9ZZZZ</name>
<dbReference type="EMBL" id="VSSQ01030560">
    <property type="protein sequence ID" value="MPM81125.1"/>
    <property type="molecule type" value="Genomic_DNA"/>
</dbReference>
<dbReference type="PANTHER" id="PTHR43498:SF1">
    <property type="entry name" value="COB--COM HETERODISULFIDE REDUCTASE IRON-SULFUR SUBUNIT A"/>
    <property type="match status" value="1"/>
</dbReference>
<evidence type="ECO:0000256" key="2">
    <source>
        <dbReference type="ARBA" id="ARBA00023002"/>
    </source>
</evidence>
<dbReference type="GO" id="GO:0051536">
    <property type="term" value="F:iron-sulfur cluster binding"/>
    <property type="evidence" value="ECO:0007669"/>
    <property type="project" value="UniProtKB-KW"/>
</dbReference>
<keyword evidence="4" id="KW-0411">Iron-sulfur</keyword>
<protein>
    <recommendedName>
        <fullName evidence="6">FAD dependent oxidoreductase</fullName>
    </recommendedName>
</protein>
<dbReference type="AlphaFoldDB" id="A0A645CW81"/>
<evidence type="ECO:0000256" key="3">
    <source>
        <dbReference type="ARBA" id="ARBA00023004"/>
    </source>
</evidence>
<keyword evidence="2" id="KW-0560">Oxidoreductase</keyword>